<dbReference type="Proteomes" id="UP000623467">
    <property type="component" value="Unassembled WGS sequence"/>
</dbReference>
<evidence type="ECO:0000256" key="1">
    <source>
        <dbReference type="ARBA" id="ARBA00008421"/>
    </source>
</evidence>
<dbReference type="GO" id="GO:0003700">
    <property type="term" value="F:DNA-binding transcription factor activity"/>
    <property type="evidence" value="ECO:0007669"/>
    <property type="project" value="InterPro"/>
</dbReference>
<dbReference type="InterPro" id="IPR000818">
    <property type="entry name" value="TEA/ATTS_dom"/>
</dbReference>
<name>A0A8H7DG12_9AGAR</name>
<accession>A0A8H7DG12</accession>
<dbReference type="Gene3D" id="6.10.20.40">
    <property type="entry name" value="TEA/ATTS domain"/>
    <property type="match status" value="1"/>
</dbReference>
<dbReference type="InterPro" id="IPR038096">
    <property type="entry name" value="TEA/ATTS_sf"/>
</dbReference>
<comment type="similarity">
    <text evidence="1">Belongs to the TEC1 family.</text>
</comment>
<comment type="caution">
    <text evidence="4">The sequence shown here is derived from an EMBL/GenBank/DDBJ whole genome shotgun (WGS) entry which is preliminary data.</text>
</comment>
<keyword evidence="5" id="KW-1185">Reference proteome</keyword>
<evidence type="ECO:0000256" key="2">
    <source>
        <dbReference type="PROSITE-ProRule" id="PRU00505"/>
    </source>
</evidence>
<dbReference type="OrthoDB" id="10006572at2759"/>
<evidence type="ECO:0000313" key="5">
    <source>
        <dbReference type="Proteomes" id="UP000623467"/>
    </source>
</evidence>
<feature type="domain" description="TEA" evidence="3">
    <location>
        <begin position="117"/>
        <end position="191"/>
    </location>
</feature>
<protein>
    <submittedName>
        <fullName evidence="4">TEA domain-containing protein</fullName>
    </submittedName>
</protein>
<dbReference type="AlphaFoldDB" id="A0A8H7DG12"/>
<dbReference type="EMBL" id="JACAZH010000003">
    <property type="protein sequence ID" value="KAF7373015.1"/>
    <property type="molecule type" value="Genomic_DNA"/>
</dbReference>
<organism evidence="4 5">
    <name type="scientific">Mycena sanguinolenta</name>
    <dbReference type="NCBI Taxonomy" id="230812"/>
    <lineage>
        <taxon>Eukaryota</taxon>
        <taxon>Fungi</taxon>
        <taxon>Dikarya</taxon>
        <taxon>Basidiomycota</taxon>
        <taxon>Agaricomycotina</taxon>
        <taxon>Agaricomycetes</taxon>
        <taxon>Agaricomycetidae</taxon>
        <taxon>Agaricales</taxon>
        <taxon>Marasmiineae</taxon>
        <taxon>Mycenaceae</taxon>
        <taxon>Mycena</taxon>
    </lineage>
</organism>
<proteinExistence type="inferred from homology"/>
<evidence type="ECO:0000259" key="3">
    <source>
        <dbReference type="PROSITE" id="PS51088"/>
    </source>
</evidence>
<dbReference type="SMART" id="SM00426">
    <property type="entry name" value="TEA"/>
    <property type="match status" value="1"/>
</dbReference>
<evidence type="ECO:0000313" key="4">
    <source>
        <dbReference type="EMBL" id="KAF7373015.1"/>
    </source>
</evidence>
<gene>
    <name evidence="4" type="ORF">MSAN_00508900</name>
</gene>
<feature type="DNA-binding region" description="TEA" evidence="2">
    <location>
        <begin position="117"/>
        <end position="191"/>
    </location>
</feature>
<dbReference type="PROSITE" id="PS51088">
    <property type="entry name" value="TEA_2"/>
    <property type="match status" value="1"/>
</dbReference>
<reference evidence="4" key="1">
    <citation type="submission" date="2020-05" db="EMBL/GenBank/DDBJ databases">
        <title>Mycena genomes resolve the evolution of fungal bioluminescence.</title>
        <authorList>
            <person name="Tsai I.J."/>
        </authorList>
    </citation>
    <scope>NUCLEOTIDE SEQUENCE</scope>
    <source>
        <strain evidence="4">160909Yilan</strain>
    </source>
</reference>
<sequence>MYWNNNQEWLEEIASTRSSTPPTLSQSDTMYLNSNCGWAEESISTRSSMNPVLNDMYWSNNFQSSQATVPIGCSVPTRSADYPHGPSCHTSWSIRGGQMAMDVFQSVLNVHKSWKTLPGGEAVWPPALEAALIEGLEHYQPDDCRETRVLGRFPMRNCFIAEYIFRTTGKRRSAKQVGSRLQQIRDSCRDEKLLRLLSHMPQRTHAGAFAPNNNFPSLNQASPNISSIRHTAVHINILPDGATEESNHLQTEAEVSVRPPCRISSINPTVAFSSSSLIEAESRSAVYVAGRIVHTETTPLTLVAPGHSSGFIYSTTLVPNYWEVISRHSDPTRFIVCQEVFKGVESTLIFSGTYTFEYPTGDSCSSPSSVDPNFDRCSDHLVPTAPTQEFGKEGYPLYVPPE</sequence>
<dbReference type="Pfam" id="PF01285">
    <property type="entry name" value="TEA"/>
    <property type="match status" value="1"/>
</dbReference>